<dbReference type="EMBL" id="JAUJYO010000013">
    <property type="protein sequence ID" value="KAK1300284.1"/>
    <property type="molecule type" value="Genomic_DNA"/>
</dbReference>
<evidence type="ECO:0000256" key="1">
    <source>
        <dbReference type="SAM" id="MobiDB-lite"/>
    </source>
</evidence>
<dbReference type="AlphaFoldDB" id="A0AAV9DH11"/>
<proteinExistence type="predicted"/>
<evidence type="ECO:0000313" key="2">
    <source>
        <dbReference type="EMBL" id="KAK1300284.1"/>
    </source>
</evidence>
<reference evidence="2" key="2">
    <citation type="submission" date="2023-06" db="EMBL/GenBank/DDBJ databases">
        <authorList>
            <person name="Ma L."/>
            <person name="Liu K.-W."/>
            <person name="Li Z."/>
            <person name="Hsiao Y.-Y."/>
            <person name="Qi Y."/>
            <person name="Fu T."/>
            <person name="Tang G."/>
            <person name="Zhang D."/>
            <person name="Sun W.-H."/>
            <person name="Liu D.-K."/>
            <person name="Li Y."/>
            <person name="Chen G.-Z."/>
            <person name="Liu X.-D."/>
            <person name="Liao X.-Y."/>
            <person name="Jiang Y.-T."/>
            <person name="Yu X."/>
            <person name="Hao Y."/>
            <person name="Huang J."/>
            <person name="Zhao X.-W."/>
            <person name="Ke S."/>
            <person name="Chen Y.-Y."/>
            <person name="Wu W.-L."/>
            <person name="Hsu J.-L."/>
            <person name="Lin Y.-F."/>
            <person name="Huang M.-D."/>
            <person name="Li C.-Y."/>
            <person name="Huang L."/>
            <person name="Wang Z.-W."/>
            <person name="Zhao X."/>
            <person name="Zhong W.-Y."/>
            <person name="Peng D.-H."/>
            <person name="Ahmad S."/>
            <person name="Lan S."/>
            <person name="Zhang J.-S."/>
            <person name="Tsai W.-C."/>
            <person name="Van De Peer Y."/>
            <person name="Liu Z.-J."/>
        </authorList>
    </citation>
    <scope>NUCLEOTIDE SEQUENCE</scope>
    <source>
        <strain evidence="2">CP</strain>
        <tissue evidence="2">Leaves</tissue>
    </source>
</reference>
<organism evidence="2 3">
    <name type="scientific">Acorus calamus</name>
    <name type="common">Sweet flag</name>
    <dbReference type="NCBI Taxonomy" id="4465"/>
    <lineage>
        <taxon>Eukaryota</taxon>
        <taxon>Viridiplantae</taxon>
        <taxon>Streptophyta</taxon>
        <taxon>Embryophyta</taxon>
        <taxon>Tracheophyta</taxon>
        <taxon>Spermatophyta</taxon>
        <taxon>Magnoliopsida</taxon>
        <taxon>Liliopsida</taxon>
        <taxon>Acoraceae</taxon>
        <taxon>Acorus</taxon>
    </lineage>
</organism>
<keyword evidence="3" id="KW-1185">Reference proteome</keyword>
<name>A0AAV9DH11_ACOCL</name>
<dbReference type="Proteomes" id="UP001180020">
    <property type="component" value="Unassembled WGS sequence"/>
</dbReference>
<protein>
    <submittedName>
        <fullName evidence="2">Uncharacterized protein</fullName>
    </submittedName>
</protein>
<feature type="region of interest" description="Disordered" evidence="1">
    <location>
        <begin position="53"/>
        <end position="75"/>
    </location>
</feature>
<comment type="caution">
    <text evidence="2">The sequence shown here is derived from an EMBL/GenBank/DDBJ whole genome shotgun (WGS) entry which is preliminary data.</text>
</comment>
<sequence length="282" mass="31704">MTSVQPPSTISHVLPPSAYPINVSMSHKLMGAEPLLPSRLDLVVPSVALSTKVSPLPTCPSKNPVSRPVRHFGPPPGFSTISSKQQEEPINGKALTDNQPLEDEYSWLNGYQFSSTTGTGTEKSLAHMEELAPQIPAKCNNMAGMIRFPFPGKQIPTMQAQVDHGKRSLDSQFIENRKLYTEQQFYQEPQLDTLPDQYQGQSLWAARYFVLGFLHLLKMRLTVKRRGNIVQLVESFHYLFGVDETCLLQSARHIKWTMVALFPQRCESSSTKSTWKKFGVLK</sequence>
<reference evidence="2" key="1">
    <citation type="journal article" date="2023" name="Nat. Commun.">
        <title>Diploid and tetraploid genomes of Acorus and the evolution of monocots.</title>
        <authorList>
            <person name="Ma L."/>
            <person name="Liu K.W."/>
            <person name="Li Z."/>
            <person name="Hsiao Y.Y."/>
            <person name="Qi Y."/>
            <person name="Fu T."/>
            <person name="Tang G.D."/>
            <person name="Zhang D."/>
            <person name="Sun W.H."/>
            <person name="Liu D.K."/>
            <person name="Li Y."/>
            <person name="Chen G.Z."/>
            <person name="Liu X.D."/>
            <person name="Liao X.Y."/>
            <person name="Jiang Y.T."/>
            <person name="Yu X."/>
            <person name="Hao Y."/>
            <person name="Huang J."/>
            <person name="Zhao X.W."/>
            <person name="Ke S."/>
            <person name="Chen Y.Y."/>
            <person name="Wu W.L."/>
            <person name="Hsu J.L."/>
            <person name="Lin Y.F."/>
            <person name="Huang M.D."/>
            <person name="Li C.Y."/>
            <person name="Huang L."/>
            <person name="Wang Z.W."/>
            <person name="Zhao X."/>
            <person name="Zhong W.Y."/>
            <person name="Peng D.H."/>
            <person name="Ahmad S."/>
            <person name="Lan S."/>
            <person name="Zhang J.S."/>
            <person name="Tsai W.C."/>
            <person name="Van de Peer Y."/>
            <person name="Liu Z.J."/>
        </authorList>
    </citation>
    <scope>NUCLEOTIDE SEQUENCE</scope>
    <source>
        <strain evidence="2">CP</strain>
    </source>
</reference>
<gene>
    <name evidence="2" type="ORF">QJS10_CPB13g00524</name>
</gene>
<evidence type="ECO:0000313" key="3">
    <source>
        <dbReference type="Proteomes" id="UP001180020"/>
    </source>
</evidence>
<accession>A0AAV9DH11</accession>